<sequence length="475" mass="52748">MTTPQKSRRREFSPATRRILAGAAGHICSFTNCPRTTIGPTVKGNGDSDAKGVAVAAHVYAAAPKGPRPAPESMSEKEIESPDNGVWMCPSHADTVDKLQYQYPPAMLLEMKKVREFTQGLALVDTTIEFVAHQVGIKRIDRIVRNHLPSLDVALITRAAMDLFIRLDTAEKITSSLPPMPASFSHLTVTALTAKIHEVIESVDFKTRDDSHVWREVVAAWNEQRTRYSSPQEPNTSTTFANACLKIGTRCPTTGVISPHTVNTEATAAVIAGDGQRYLNGERSFRMIKTGPRTHSFNWDLRVFLDNEGYKVTSEITPGGDVLPSRLQYSAQRKAFESYARVLDQIAAGWKPIGFIGLSFEDGSATRDFHPTPVEIRNLISSADLDRLLKRKARALLGYKLADQFNVLMRFTGLFFHSQLSDEIIEKAFRGFFTDLAPSPLPRFMRSQPLVFLGKGHCIQFCIKKGEVYADAGYQ</sequence>
<evidence type="ECO:0000313" key="2">
    <source>
        <dbReference type="EMBL" id="AAZ38126.1"/>
    </source>
</evidence>
<keyword evidence="2" id="KW-0614">Plasmid</keyword>
<dbReference type="AlphaFoldDB" id="Q48B28"/>
<evidence type="ECO:0008006" key="4">
    <source>
        <dbReference type="Google" id="ProtNLM"/>
    </source>
</evidence>
<protein>
    <recommendedName>
        <fullName evidence="4">HNH endonuclease</fullName>
    </recommendedName>
</protein>
<evidence type="ECO:0000313" key="3">
    <source>
        <dbReference type="Proteomes" id="UP000000551"/>
    </source>
</evidence>
<geneLocation type="plasmid" evidence="2 3">
    <name>small</name>
</geneLocation>
<organism evidence="2 3">
    <name type="scientific">Pseudomonas savastanoi pv. phaseolicola (strain 1448A / Race 6)</name>
    <name type="common">Pseudomonas syringae pv. phaseolicola (strain 1448A / Race 6)</name>
    <dbReference type="NCBI Taxonomy" id="264730"/>
    <lineage>
        <taxon>Bacteria</taxon>
        <taxon>Pseudomonadati</taxon>
        <taxon>Pseudomonadota</taxon>
        <taxon>Gammaproteobacteria</taxon>
        <taxon>Pseudomonadales</taxon>
        <taxon>Pseudomonadaceae</taxon>
        <taxon>Pseudomonas</taxon>
    </lineage>
</organism>
<feature type="region of interest" description="Disordered" evidence="1">
    <location>
        <begin position="64"/>
        <end position="84"/>
    </location>
</feature>
<gene>
    <name evidence="2" type="ordered locus">PSPPH_B0013</name>
</gene>
<dbReference type="KEGG" id="psp:PSPPH_B0013"/>
<dbReference type="Proteomes" id="UP000000551">
    <property type="component" value="Plasmid small"/>
</dbReference>
<dbReference type="HOGENOM" id="CLU_535132_0_0_6"/>
<dbReference type="EMBL" id="CP000060">
    <property type="protein sequence ID" value="AAZ38126.1"/>
    <property type="molecule type" value="Genomic_DNA"/>
</dbReference>
<accession>Q48B28</accession>
<name>Q48B28_PSE14</name>
<reference evidence="2 3" key="1">
    <citation type="journal article" date="2005" name="J. Bacteriol.">
        <title>Whole-genome sequence analysis of Pseudomonas syringae pv. phaseolicola 1448A reveals divergence among pathovars in genes involved in virulence and transposition.</title>
        <authorList>
            <person name="Joardar V."/>
            <person name="Lindeberg M."/>
            <person name="Jackson R.W."/>
            <person name="Selengut J."/>
            <person name="Dodson R."/>
            <person name="Brinkac L.M."/>
            <person name="Daugherty S.C."/>
            <person name="Deboy R."/>
            <person name="Durkin A.S."/>
            <person name="Giglio M.G."/>
            <person name="Madupu R."/>
            <person name="Nelson W.C."/>
            <person name="Rosovitz M.J."/>
            <person name="Sullivan S."/>
            <person name="Crabtree J."/>
            <person name="Creasy T."/>
            <person name="Davidsen T."/>
            <person name="Haft D.H."/>
            <person name="Zafar N."/>
            <person name="Zhou L."/>
            <person name="Halpin R."/>
            <person name="Holley T."/>
            <person name="Khouri H."/>
            <person name="Feldblyum T."/>
            <person name="White O."/>
            <person name="Fraser C.M."/>
            <person name="Chatterjee A.K."/>
            <person name="Cartinhour S."/>
            <person name="Schneider D.J."/>
            <person name="Mansfield J."/>
            <person name="Collmer A."/>
            <person name="Buell C.R."/>
        </authorList>
    </citation>
    <scope>NUCLEOTIDE SEQUENCE [LARGE SCALE GENOMIC DNA]</scope>
    <source>
        <strain evidence="3">1448A / Race 6</strain>
        <plasmid evidence="2 3">small</plasmid>
    </source>
</reference>
<proteinExistence type="predicted"/>
<evidence type="ECO:0000256" key="1">
    <source>
        <dbReference type="SAM" id="MobiDB-lite"/>
    </source>
</evidence>